<dbReference type="PANTHER" id="PTHR33240">
    <property type="entry name" value="OS08G0508500 PROTEIN"/>
    <property type="match status" value="1"/>
</dbReference>
<dbReference type="InterPro" id="IPR021109">
    <property type="entry name" value="Peptidase_aspartic_dom_sf"/>
</dbReference>
<keyword evidence="2" id="KW-1185">Reference proteome</keyword>
<dbReference type="CDD" id="cd00303">
    <property type="entry name" value="retropepsin_like"/>
    <property type="match status" value="1"/>
</dbReference>
<proteinExistence type="predicted"/>
<evidence type="ECO:0000313" key="1">
    <source>
        <dbReference type="EMBL" id="GAA0146006.1"/>
    </source>
</evidence>
<dbReference type="EMBL" id="BAABME010000861">
    <property type="protein sequence ID" value="GAA0146006.1"/>
    <property type="molecule type" value="Genomic_DNA"/>
</dbReference>
<gene>
    <name evidence="1" type="ORF">LIER_06057</name>
</gene>
<comment type="caution">
    <text evidence="1">The sequence shown here is derived from an EMBL/GenBank/DDBJ whole genome shotgun (WGS) entry which is preliminary data.</text>
</comment>
<dbReference type="SUPFAM" id="SSF50630">
    <property type="entry name" value="Acid proteases"/>
    <property type="match status" value="1"/>
</dbReference>
<protein>
    <submittedName>
        <fullName evidence="1">Uncharacterized protein</fullName>
    </submittedName>
</protein>
<dbReference type="Proteomes" id="UP001454036">
    <property type="component" value="Unassembled WGS sequence"/>
</dbReference>
<sequence length="382" mass="43123">MKWGDYPSDSKNEDIDLCHMYVEVEDTPEEKAALEVPQTTQGIPQRFTITFTDEDMPEEDGDHKRPLYISGYLCDVKMSKMLVDGGSTVNILPLHTLKLLSILTEDLQQTRVMIQGFNQGGQRAMGKVSIHVVIGELETTSWFHLIDSKTTYNVLPGRPRIHISNIVPSTLHQFLKYCNDGMERTIKVDENPFTTEEAHFSDAKFYQRKKTDIPQPLTQVEKVVSTTLKGFVTRVQGPKIEHGTMNPLAYDLLVKEGYDPTKDAAMSKSVPKVKPHGLNGRTRKFFEATIAYSHQKNDVIDAPPGLGEQVKATIDELKEVKLGTAEHPRPTYVSALLTLAEEAEYIALLAAFRDVFAWTYTEMPRLYPKMEVHHLTVKKSAS</sequence>
<accession>A0AAV3P4M0</accession>
<reference evidence="1 2" key="1">
    <citation type="submission" date="2024-01" db="EMBL/GenBank/DDBJ databases">
        <title>The complete chloroplast genome sequence of Lithospermum erythrorhizon: insights into the phylogenetic relationship among Boraginaceae species and the maternal lineages of purple gromwells.</title>
        <authorList>
            <person name="Okada T."/>
            <person name="Watanabe K."/>
        </authorList>
    </citation>
    <scope>NUCLEOTIDE SEQUENCE [LARGE SCALE GENOMIC DNA]</scope>
</reference>
<name>A0AAV3P4M0_LITER</name>
<evidence type="ECO:0000313" key="2">
    <source>
        <dbReference type="Proteomes" id="UP001454036"/>
    </source>
</evidence>
<organism evidence="1 2">
    <name type="scientific">Lithospermum erythrorhizon</name>
    <name type="common">Purple gromwell</name>
    <name type="synonym">Lithospermum officinale var. erythrorhizon</name>
    <dbReference type="NCBI Taxonomy" id="34254"/>
    <lineage>
        <taxon>Eukaryota</taxon>
        <taxon>Viridiplantae</taxon>
        <taxon>Streptophyta</taxon>
        <taxon>Embryophyta</taxon>
        <taxon>Tracheophyta</taxon>
        <taxon>Spermatophyta</taxon>
        <taxon>Magnoliopsida</taxon>
        <taxon>eudicotyledons</taxon>
        <taxon>Gunneridae</taxon>
        <taxon>Pentapetalae</taxon>
        <taxon>asterids</taxon>
        <taxon>lamiids</taxon>
        <taxon>Boraginales</taxon>
        <taxon>Boraginaceae</taxon>
        <taxon>Boraginoideae</taxon>
        <taxon>Lithospermeae</taxon>
        <taxon>Lithospermum</taxon>
    </lineage>
</organism>
<dbReference type="AlphaFoldDB" id="A0AAV3P4M0"/>
<dbReference type="Gene3D" id="2.40.70.10">
    <property type="entry name" value="Acid Proteases"/>
    <property type="match status" value="1"/>
</dbReference>
<dbReference type="PANTHER" id="PTHR33240:SF15">
    <property type="entry name" value="GAG-PRO-LIKE PROTEIN"/>
    <property type="match status" value="1"/>
</dbReference>